<evidence type="ECO:0000256" key="4">
    <source>
        <dbReference type="ARBA" id="ARBA00022840"/>
    </source>
</evidence>
<dbReference type="AlphaFoldDB" id="A0A1Y5I8Q9"/>
<comment type="similarity">
    <text evidence="6">Belongs to the protein kinase superfamily.</text>
</comment>
<dbReference type="PANTHER" id="PTHR46699:SF5">
    <property type="entry name" value="PROTEIN KINASE DOMAIN-CONTAINING PROTEIN"/>
    <property type="match status" value="1"/>
</dbReference>
<dbReference type="PROSITE" id="PS50011">
    <property type="entry name" value="PROTEIN_KINASE_DOM"/>
    <property type="match status" value="1"/>
</dbReference>
<dbReference type="GO" id="GO:0005524">
    <property type="term" value="F:ATP binding"/>
    <property type="evidence" value="ECO:0007669"/>
    <property type="project" value="UniProtKB-UniRule"/>
</dbReference>
<name>A0A1Y5I8Q9_OSTTA</name>
<dbReference type="Gene3D" id="3.30.200.20">
    <property type="entry name" value="Phosphorylase Kinase, domain 1"/>
    <property type="match status" value="1"/>
</dbReference>
<dbReference type="PANTHER" id="PTHR46699">
    <property type="entry name" value="SERINE/THREONINE-PROTEIN KINASE STN8, CHLOROPLASTIC-RELATED"/>
    <property type="match status" value="1"/>
</dbReference>
<evidence type="ECO:0000256" key="5">
    <source>
        <dbReference type="PROSITE-ProRule" id="PRU10141"/>
    </source>
</evidence>
<dbReference type="PROSITE" id="PS00107">
    <property type="entry name" value="PROTEIN_KINASE_ATP"/>
    <property type="match status" value="1"/>
</dbReference>
<dbReference type="Pfam" id="PF00069">
    <property type="entry name" value="Pkinase"/>
    <property type="match status" value="1"/>
</dbReference>
<keyword evidence="1" id="KW-0808">Transferase</keyword>
<evidence type="ECO:0000256" key="2">
    <source>
        <dbReference type="ARBA" id="ARBA00022741"/>
    </source>
</evidence>
<dbReference type="GO" id="GO:0004674">
    <property type="term" value="F:protein serine/threonine kinase activity"/>
    <property type="evidence" value="ECO:0007669"/>
    <property type="project" value="UniProtKB-KW"/>
</dbReference>
<feature type="domain" description="Protein kinase" evidence="7">
    <location>
        <begin position="22"/>
        <end position="308"/>
    </location>
</feature>
<dbReference type="InterPro" id="IPR008271">
    <property type="entry name" value="Ser/Thr_kinase_AS"/>
</dbReference>
<dbReference type="InterPro" id="IPR011009">
    <property type="entry name" value="Kinase-like_dom_sf"/>
</dbReference>
<dbReference type="InterPro" id="IPR000719">
    <property type="entry name" value="Prot_kinase_dom"/>
</dbReference>
<dbReference type="SUPFAM" id="SSF56112">
    <property type="entry name" value="Protein kinase-like (PK-like)"/>
    <property type="match status" value="1"/>
</dbReference>
<accession>A0A1Y5I8Q9</accession>
<keyword evidence="4 5" id="KW-0067">ATP-binding</keyword>
<evidence type="ECO:0000256" key="3">
    <source>
        <dbReference type="ARBA" id="ARBA00022777"/>
    </source>
</evidence>
<evidence type="ECO:0000256" key="6">
    <source>
        <dbReference type="RuleBase" id="RU000304"/>
    </source>
</evidence>
<dbReference type="InterPro" id="IPR017441">
    <property type="entry name" value="Protein_kinase_ATP_BS"/>
</dbReference>
<dbReference type="Gene3D" id="1.10.510.10">
    <property type="entry name" value="Transferase(Phosphotransferase) domain 1"/>
    <property type="match status" value="1"/>
</dbReference>
<keyword evidence="6" id="KW-0723">Serine/threonine-protein kinase</keyword>
<protein>
    <submittedName>
        <fullName evidence="8">Protein kinase</fullName>
    </submittedName>
</protein>
<organism evidence="8">
    <name type="scientific">Ostreococcus tauri</name>
    <name type="common">Marine green alga</name>
    <dbReference type="NCBI Taxonomy" id="70448"/>
    <lineage>
        <taxon>Eukaryota</taxon>
        <taxon>Viridiplantae</taxon>
        <taxon>Chlorophyta</taxon>
        <taxon>Mamiellophyceae</taxon>
        <taxon>Mamiellales</taxon>
        <taxon>Bathycoccaceae</taxon>
        <taxon>Ostreococcus</taxon>
    </lineage>
</organism>
<dbReference type="Proteomes" id="UP000195557">
    <property type="component" value="Unassembled WGS sequence"/>
</dbReference>
<sequence>RAFASEDGENAAKRSEIALADVSRGRRIGSGSFGDVFEGALANGRAVVLKEPRRGVLGMFGSERFFVAEAENNRRLRGCASVATFLGVAGANAYLVWEDEGRKTLEEAFGTSFATELGCATEAAAAKKVAKECLKCVKDLHGRQMIHRDVKPNNLLIVKGGKLKLIDLGGAADLKTGRNYDEDETVFDPVYGPPERYLSGNYSGFAGVGSWAKFKPDLFDAFSCGLTILQVSVPAFRKKGGLNGVRRELKRWNYDCEAWRASLSAQRQSEYFEILDANGQAGWKLVCGLVAERDSRMSVAKALSSPFCR</sequence>
<reference evidence="8" key="1">
    <citation type="submission" date="2017-04" db="EMBL/GenBank/DDBJ databases">
        <title>Population genomics of picophytoplankton unveils novel chromosome hypervariability.</title>
        <authorList>
            <consortium name="DOE Joint Genome Institute"/>
            <person name="Blanc-Mathieu R."/>
            <person name="Krasovec M."/>
            <person name="Hebrard M."/>
            <person name="Yau S."/>
            <person name="Desgranges E."/>
            <person name="Martin J."/>
            <person name="Schackwitz W."/>
            <person name="Kuo A."/>
            <person name="Salin G."/>
            <person name="Donnadieu C."/>
            <person name="Desdevises Y."/>
            <person name="Sanchez-Ferandin S."/>
            <person name="Moreau H."/>
            <person name="Rivals E."/>
            <person name="Grigoriev I.V."/>
            <person name="Grimsley N."/>
            <person name="Eyre-Walker A."/>
            <person name="Piganeau G."/>
        </authorList>
    </citation>
    <scope>NUCLEOTIDE SEQUENCE [LARGE SCALE GENOMIC DNA]</scope>
    <source>
        <strain evidence="8">RCC 1115</strain>
    </source>
</reference>
<evidence type="ECO:0000313" key="8">
    <source>
        <dbReference type="EMBL" id="OUS45970.1"/>
    </source>
</evidence>
<feature type="binding site" evidence="5">
    <location>
        <position position="50"/>
    </location>
    <ligand>
        <name>ATP</name>
        <dbReference type="ChEBI" id="CHEBI:30616"/>
    </ligand>
</feature>
<keyword evidence="2 5" id="KW-0547">Nucleotide-binding</keyword>
<dbReference type="EMBL" id="KZ155785">
    <property type="protein sequence ID" value="OUS45970.1"/>
    <property type="molecule type" value="Genomic_DNA"/>
</dbReference>
<keyword evidence="3 8" id="KW-0418">Kinase</keyword>
<feature type="non-terminal residue" evidence="8">
    <location>
        <position position="1"/>
    </location>
</feature>
<evidence type="ECO:0000256" key="1">
    <source>
        <dbReference type="ARBA" id="ARBA00022679"/>
    </source>
</evidence>
<dbReference type="SMART" id="SM00220">
    <property type="entry name" value="S_TKc"/>
    <property type="match status" value="1"/>
</dbReference>
<dbReference type="PROSITE" id="PS00108">
    <property type="entry name" value="PROTEIN_KINASE_ST"/>
    <property type="match status" value="1"/>
</dbReference>
<proteinExistence type="inferred from homology"/>
<evidence type="ECO:0000259" key="7">
    <source>
        <dbReference type="PROSITE" id="PS50011"/>
    </source>
</evidence>
<gene>
    <name evidence="8" type="ORF">BE221DRAFT_49551</name>
</gene>
<feature type="non-terminal residue" evidence="8">
    <location>
        <position position="309"/>
    </location>
</feature>